<sequence length="101" mass="11388">MFSLRAVRTFPLLLRRNLAFSSTSFSSGSFGSTRKPTTPVGKLDDEISTDRDVHQPQTRTPPEFRPFPNNINPVTGERDGPTGPEPTRYGDWERKGRCSDF</sequence>
<dbReference type="PANTHER" id="PTHR28524:SF3">
    <property type="entry name" value="SUCCINATE DEHYDROGENASE ASSEMBLY FACTOR 4, MITOCHONDRIAL"/>
    <property type="match status" value="1"/>
</dbReference>
<dbReference type="Proteomes" id="UP001497525">
    <property type="component" value="Unassembled WGS sequence"/>
</dbReference>
<evidence type="ECO:0000256" key="3">
    <source>
        <dbReference type="SAM" id="MobiDB-lite"/>
    </source>
</evidence>
<dbReference type="GO" id="GO:0034553">
    <property type="term" value="P:mitochondrial respiratory chain complex II assembly"/>
    <property type="evidence" value="ECO:0007669"/>
    <property type="project" value="TreeGrafter"/>
</dbReference>
<gene>
    <name evidence="4" type="ORF">CDAUBV1_LOCUS641</name>
</gene>
<name>A0AAV2SYS7_CALDB</name>
<dbReference type="EMBL" id="CAXLJL010000002">
    <property type="protein sequence ID" value="CAL5129606.1"/>
    <property type="molecule type" value="Genomic_DNA"/>
</dbReference>
<accession>A0AAV2SYS7</accession>
<comment type="similarity">
    <text evidence="1">Belongs to the SDHAF4 family.</text>
</comment>
<feature type="compositionally biased region" description="Basic and acidic residues" evidence="3">
    <location>
        <begin position="88"/>
        <end position="101"/>
    </location>
</feature>
<evidence type="ECO:0000313" key="5">
    <source>
        <dbReference type="Proteomes" id="UP001497525"/>
    </source>
</evidence>
<dbReference type="PANTHER" id="PTHR28524">
    <property type="entry name" value="SUCCINATE DEHYDROGENASE ASSEMBLY FACTOR 4, MITOCHONDRIAL"/>
    <property type="match status" value="1"/>
</dbReference>
<proteinExistence type="inferred from homology"/>
<dbReference type="AlphaFoldDB" id="A0AAV2SYS7"/>
<dbReference type="Pfam" id="PF07896">
    <property type="entry name" value="DUF1674"/>
    <property type="match status" value="1"/>
</dbReference>
<feature type="compositionally biased region" description="Basic and acidic residues" evidence="3">
    <location>
        <begin position="42"/>
        <end position="54"/>
    </location>
</feature>
<dbReference type="InterPro" id="IPR012875">
    <property type="entry name" value="SDHF4"/>
</dbReference>
<protein>
    <recommendedName>
        <fullName evidence="2">Succinate dehydrogenase assembly factor 4, mitochondrial</fullName>
    </recommendedName>
</protein>
<evidence type="ECO:0000256" key="2">
    <source>
        <dbReference type="ARBA" id="ARBA00022170"/>
    </source>
</evidence>
<organism evidence="4 5">
    <name type="scientific">Calicophoron daubneyi</name>
    <name type="common">Rumen fluke</name>
    <name type="synonym">Paramphistomum daubneyi</name>
    <dbReference type="NCBI Taxonomy" id="300641"/>
    <lineage>
        <taxon>Eukaryota</taxon>
        <taxon>Metazoa</taxon>
        <taxon>Spiralia</taxon>
        <taxon>Lophotrochozoa</taxon>
        <taxon>Platyhelminthes</taxon>
        <taxon>Trematoda</taxon>
        <taxon>Digenea</taxon>
        <taxon>Plagiorchiida</taxon>
        <taxon>Pronocephalata</taxon>
        <taxon>Paramphistomoidea</taxon>
        <taxon>Paramphistomidae</taxon>
        <taxon>Calicophoron</taxon>
    </lineage>
</organism>
<dbReference type="GO" id="GO:0005739">
    <property type="term" value="C:mitochondrion"/>
    <property type="evidence" value="ECO:0007669"/>
    <property type="project" value="TreeGrafter"/>
</dbReference>
<evidence type="ECO:0000313" key="4">
    <source>
        <dbReference type="EMBL" id="CAL5129606.1"/>
    </source>
</evidence>
<evidence type="ECO:0000256" key="1">
    <source>
        <dbReference type="ARBA" id="ARBA00005701"/>
    </source>
</evidence>
<feature type="region of interest" description="Disordered" evidence="3">
    <location>
        <begin position="22"/>
        <end position="101"/>
    </location>
</feature>
<feature type="compositionally biased region" description="Low complexity" evidence="3">
    <location>
        <begin position="22"/>
        <end position="33"/>
    </location>
</feature>
<reference evidence="4" key="1">
    <citation type="submission" date="2024-06" db="EMBL/GenBank/DDBJ databases">
        <authorList>
            <person name="Liu X."/>
            <person name="Lenzi L."/>
            <person name="Haldenby T S."/>
            <person name="Uol C."/>
        </authorList>
    </citation>
    <scope>NUCLEOTIDE SEQUENCE</scope>
</reference>
<comment type="caution">
    <text evidence="4">The sequence shown here is derived from an EMBL/GenBank/DDBJ whole genome shotgun (WGS) entry which is preliminary data.</text>
</comment>